<protein>
    <submittedName>
        <fullName evidence="1">AbiH family protein</fullName>
    </submittedName>
</protein>
<accession>A0ABW9JFB8</accession>
<name>A0ABW9JFB8_9SPHI</name>
<sequence>MNRLILIGNGFDLAHGLKTSYKDFMEFYLIKVFMMLVQNNYQYEDPLITIASKNNSRPIVAEYRKFESGIAYLNYLRKECSKLFDIKISLFLHSSHHNVLERNWVDIEMTYFHCLCTHIRDGKVDRDNVSILNRQLAYLKNELEAYLTAVETYQPIDQPDPDLLDIFLQPLFRKDFSAAEKTGDEIQFLNSFGLSQEQGTAGYNLIANFNYTQTLEPYLEAIQKNGLKNYRINYIHGKLKSRENPLIFGFGDEYNKVYSEFEEHNENSIFEHVKSFKYFQTNNNKNLLRFVSSDLFQVVILGHSCGLSDRTMLKAIFESENCRSIKIFHHKHSEDSNDYHEKTI</sequence>
<dbReference type="Pfam" id="PF14253">
    <property type="entry name" value="AbiH"/>
    <property type="match status" value="1"/>
</dbReference>
<organism evidence="1 2">
    <name type="scientific">Pedobacter helvus</name>
    <dbReference type="NCBI Taxonomy" id="2563444"/>
    <lineage>
        <taxon>Bacteria</taxon>
        <taxon>Pseudomonadati</taxon>
        <taxon>Bacteroidota</taxon>
        <taxon>Sphingobacteriia</taxon>
        <taxon>Sphingobacteriales</taxon>
        <taxon>Sphingobacteriaceae</taxon>
        <taxon>Pedobacter</taxon>
    </lineage>
</organism>
<comment type="caution">
    <text evidence="1">The sequence shown here is derived from an EMBL/GenBank/DDBJ whole genome shotgun (WGS) entry which is preliminary data.</text>
</comment>
<dbReference type="InterPro" id="IPR025935">
    <property type="entry name" value="AbiH"/>
</dbReference>
<dbReference type="RefSeq" id="WP_138729571.1">
    <property type="nucleotide sequence ID" value="NZ_SRMP02000002.1"/>
</dbReference>
<proteinExistence type="predicted"/>
<evidence type="ECO:0000313" key="2">
    <source>
        <dbReference type="Proteomes" id="UP001517367"/>
    </source>
</evidence>
<dbReference type="EMBL" id="SRMP02000002">
    <property type="protein sequence ID" value="MFN0290339.1"/>
    <property type="molecule type" value="Genomic_DNA"/>
</dbReference>
<dbReference type="Proteomes" id="UP001517367">
    <property type="component" value="Unassembled WGS sequence"/>
</dbReference>
<keyword evidence="2" id="KW-1185">Reference proteome</keyword>
<reference evidence="1 2" key="1">
    <citation type="submission" date="2024-12" db="EMBL/GenBank/DDBJ databases">
        <authorList>
            <person name="Hu S."/>
        </authorList>
    </citation>
    <scope>NUCLEOTIDE SEQUENCE [LARGE SCALE GENOMIC DNA]</scope>
    <source>
        <strain evidence="1 2">P-25</strain>
    </source>
</reference>
<gene>
    <name evidence="1" type="ORF">E5L68_003000</name>
</gene>
<evidence type="ECO:0000313" key="1">
    <source>
        <dbReference type="EMBL" id="MFN0290339.1"/>
    </source>
</evidence>